<comment type="caution">
    <text evidence="5">The sequence shown here is derived from an EMBL/GenBank/DDBJ whole genome shotgun (WGS) entry which is preliminary data.</text>
</comment>
<organism evidence="5 6">
    <name type="scientific">Acetobacterium bakii</name>
    <dbReference type="NCBI Taxonomy" id="52689"/>
    <lineage>
        <taxon>Bacteria</taxon>
        <taxon>Bacillati</taxon>
        <taxon>Bacillota</taxon>
        <taxon>Clostridia</taxon>
        <taxon>Eubacteriales</taxon>
        <taxon>Eubacteriaceae</taxon>
        <taxon>Acetobacterium</taxon>
    </lineage>
</organism>
<dbReference type="AlphaFoldDB" id="A0A0L6U1S4"/>
<feature type="domain" description="BMC" evidence="4">
    <location>
        <begin position="6"/>
        <end position="91"/>
    </location>
</feature>
<dbReference type="STRING" id="52689.AKG39_07230"/>
<proteinExistence type="inferred from homology"/>
<comment type="subcellular location">
    <subcellularLocation>
        <location evidence="1">Bacterial microcompartment</location>
    </subcellularLocation>
</comment>
<evidence type="ECO:0000256" key="3">
    <source>
        <dbReference type="PROSITE-ProRule" id="PRU01278"/>
    </source>
</evidence>
<name>A0A0L6U1S4_9FIRM</name>
<dbReference type="Proteomes" id="UP000036873">
    <property type="component" value="Unassembled WGS sequence"/>
</dbReference>
<protein>
    <recommendedName>
        <fullName evidence="4">BMC domain-containing protein</fullName>
    </recommendedName>
</protein>
<dbReference type="InterPro" id="IPR037233">
    <property type="entry name" value="CcmK-like_sf"/>
</dbReference>
<dbReference type="EMBL" id="LGYO01000016">
    <property type="protein sequence ID" value="KNZ42297.1"/>
    <property type="molecule type" value="Genomic_DNA"/>
</dbReference>
<dbReference type="RefSeq" id="WP_050739711.1">
    <property type="nucleotide sequence ID" value="NZ_LGYO01000016.1"/>
</dbReference>
<dbReference type="SMART" id="SM00877">
    <property type="entry name" value="BMC"/>
    <property type="match status" value="1"/>
</dbReference>
<dbReference type="InterPro" id="IPR000249">
    <property type="entry name" value="BMC_dom"/>
</dbReference>
<dbReference type="InterPro" id="IPR050575">
    <property type="entry name" value="BMC_shell"/>
</dbReference>
<keyword evidence="2" id="KW-1283">Bacterial microcompartment</keyword>
<dbReference type="PANTHER" id="PTHR33941">
    <property type="entry name" value="PROPANEDIOL UTILIZATION PROTEIN PDUA"/>
    <property type="match status" value="1"/>
</dbReference>
<dbReference type="InterPro" id="IPR044872">
    <property type="entry name" value="CcmK/CsoS1_BMC"/>
</dbReference>
<sequence length="207" mass="23048">MEKGKAVAIVECNGLPTAIAFLDMALKSANVKLLGMELAKGEGMVDVKLIGDVSAVKAAIAAGIIIADTIGGIMGKIIIPRPHDNINCMLKNDYVMHSLMNQEKNGQNVQSTFLRDNQKTENEMNEKNYDEPDLIVFEKSDMGLKPKVEETRISETIGNETKMVFNDQNFLVVSEKEYSCNLCKDPTCPRIKGRPHTECLHYNEKRE</sequence>
<reference evidence="6" key="1">
    <citation type="submission" date="2015-07" db="EMBL/GenBank/DDBJ databases">
        <title>Draft genome sequence of Acetobacterium bakii DSM 8293, a potential psychrophilic chemical producer through syngas fermentation.</title>
        <authorList>
            <person name="Song Y."/>
            <person name="Hwang S."/>
            <person name="Cho B.-K."/>
        </authorList>
    </citation>
    <scope>NUCLEOTIDE SEQUENCE [LARGE SCALE GENOMIC DNA]</scope>
    <source>
        <strain evidence="6">DSM 8239</strain>
    </source>
</reference>
<dbReference type="GO" id="GO:0031469">
    <property type="term" value="C:bacterial microcompartment"/>
    <property type="evidence" value="ECO:0007669"/>
    <property type="project" value="UniProtKB-SubCell"/>
</dbReference>
<dbReference type="PANTHER" id="PTHR33941:SF11">
    <property type="entry name" value="BACTERIAL MICROCOMPARTMENT SHELL PROTEIN PDUJ"/>
    <property type="match status" value="1"/>
</dbReference>
<dbReference type="CDD" id="cd07045">
    <property type="entry name" value="BMC_CcmK_like"/>
    <property type="match status" value="1"/>
</dbReference>
<dbReference type="Gene3D" id="3.30.70.1710">
    <property type="match status" value="1"/>
</dbReference>
<dbReference type="Pfam" id="PF00936">
    <property type="entry name" value="BMC"/>
    <property type="match status" value="1"/>
</dbReference>
<evidence type="ECO:0000313" key="6">
    <source>
        <dbReference type="Proteomes" id="UP000036873"/>
    </source>
</evidence>
<gene>
    <name evidence="5" type="ORF">AKG39_07230</name>
</gene>
<keyword evidence="6" id="KW-1185">Reference proteome</keyword>
<accession>A0A0L6U1S4</accession>
<dbReference type="SUPFAM" id="SSF143414">
    <property type="entry name" value="CcmK-like"/>
    <property type="match status" value="1"/>
</dbReference>
<evidence type="ECO:0000256" key="2">
    <source>
        <dbReference type="ARBA" id="ARBA00024446"/>
    </source>
</evidence>
<dbReference type="OrthoDB" id="9812608at2"/>
<evidence type="ECO:0000259" key="4">
    <source>
        <dbReference type="PROSITE" id="PS51930"/>
    </source>
</evidence>
<dbReference type="PROSITE" id="PS51930">
    <property type="entry name" value="BMC_2"/>
    <property type="match status" value="1"/>
</dbReference>
<evidence type="ECO:0000256" key="1">
    <source>
        <dbReference type="ARBA" id="ARBA00024322"/>
    </source>
</evidence>
<evidence type="ECO:0000313" key="5">
    <source>
        <dbReference type="EMBL" id="KNZ42297.1"/>
    </source>
</evidence>
<comment type="similarity">
    <text evidence="3">Belongs to the bacterial microcompartments protein family.</text>
</comment>